<proteinExistence type="inferred from homology"/>
<dbReference type="Proteomes" id="UP000280960">
    <property type="component" value="Chromosome"/>
</dbReference>
<dbReference type="InterPro" id="IPR007382">
    <property type="entry name" value="UPF0756_TM"/>
</dbReference>
<dbReference type="KEGG" id="bacg:D2962_16975"/>
<name>A0A3G2R9L6_9FIRM</name>
<evidence type="ECO:0000256" key="2">
    <source>
        <dbReference type="ARBA" id="ARBA00022692"/>
    </source>
</evidence>
<feature type="transmembrane region" description="Helical" evidence="5">
    <location>
        <begin position="77"/>
        <end position="97"/>
    </location>
</feature>
<evidence type="ECO:0000256" key="5">
    <source>
        <dbReference type="HAMAP-Rule" id="MF_01874"/>
    </source>
</evidence>
<evidence type="ECO:0000256" key="4">
    <source>
        <dbReference type="ARBA" id="ARBA00023136"/>
    </source>
</evidence>
<evidence type="ECO:0000313" key="6">
    <source>
        <dbReference type="EMBL" id="AYO32069.1"/>
    </source>
</evidence>
<feature type="transmembrane region" description="Helical" evidence="5">
    <location>
        <begin position="133"/>
        <end position="148"/>
    </location>
</feature>
<evidence type="ECO:0000256" key="1">
    <source>
        <dbReference type="ARBA" id="ARBA00022475"/>
    </source>
</evidence>
<keyword evidence="7" id="KW-1185">Reference proteome</keyword>
<dbReference type="PANTHER" id="PTHR38452:SF1">
    <property type="entry name" value="UPF0756 MEMBRANE PROTEIN YEAL"/>
    <property type="match status" value="1"/>
</dbReference>
<comment type="similarity">
    <text evidence="5">Belongs to the UPF0756 family.</text>
</comment>
<sequence length="151" mass="15769">MGLKSYSLLFLILVLGILSKNRLIYISAGVLIIFSLLDILPESTSSQNIILDVGVILLVIGVLMPLGTGTICARDVYSSIFTLEGLVSFLVGIASAVMARGGIDLMQGFPGVMIGLLMGSIVGTAFFRGIPTGPLVAAGLAAFIINLIKKI</sequence>
<dbReference type="Pfam" id="PF04284">
    <property type="entry name" value="DUF441"/>
    <property type="match status" value="1"/>
</dbReference>
<dbReference type="AlphaFoldDB" id="A0A3G2R9L6"/>
<dbReference type="GO" id="GO:0005886">
    <property type="term" value="C:plasma membrane"/>
    <property type="evidence" value="ECO:0007669"/>
    <property type="project" value="UniProtKB-SubCell"/>
</dbReference>
<dbReference type="HAMAP" id="MF_01874">
    <property type="entry name" value="UPF0756"/>
    <property type="match status" value="1"/>
</dbReference>
<gene>
    <name evidence="6" type="ORF">D2962_16975</name>
</gene>
<organism evidence="6 7">
    <name type="scientific">Biomaibacter acetigenes</name>
    <dbReference type="NCBI Taxonomy" id="2316383"/>
    <lineage>
        <taxon>Bacteria</taxon>
        <taxon>Bacillati</taxon>
        <taxon>Bacillota</taxon>
        <taxon>Clostridia</taxon>
        <taxon>Thermosediminibacterales</taxon>
        <taxon>Tepidanaerobacteraceae</taxon>
        <taxon>Biomaibacter</taxon>
    </lineage>
</organism>
<keyword evidence="3 5" id="KW-1133">Transmembrane helix</keyword>
<evidence type="ECO:0000313" key="7">
    <source>
        <dbReference type="Proteomes" id="UP000280960"/>
    </source>
</evidence>
<protein>
    <recommendedName>
        <fullName evidence="5">UPF0756 membrane protein D2962_16975</fullName>
    </recommendedName>
</protein>
<keyword evidence="2 5" id="KW-0812">Transmembrane</keyword>
<feature type="transmembrane region" description="Helical" evidence="5">
    <location>
        <begin position="49"/>
        <end position="71"/>
    </location>
</feature>
<comment type="subcellular location">
    <subcellularLocation>
        <location evidence="5">Cell membrane</location>
        <topology evidence="5">Multi-pass membrane protein</topology>
    </subcellularLocation>
</comment>
<dbReference type="EMBL" id="CP033169">
    <property type="protein sequence ID" value="AYO32069.1"/>
    <property type="molecule type" value="Genomic_DNA"/>
</dbReference>
<accession>A0A3G2R9L6</accession>
<reference evidence="6 7" key="1">
    <citation type="submission" date="2018-10" db="EMBL/GenBank/DDBJ databases">
        <authorList>
            <person name="Zhang X."/>
        </authorList>
    </citation>
    <scope>NUCLEOTIDE SEQUENCE [LARGE SCALE GENOMIC DNA]</scope>
    <source>
        <strain evidence="6 7">SK-G1</strain>
    </source>
</reference>
<dbReference type="PANTHER" id="PTHR38452">
    <property type="entry name" value="UPF0756 MEMBRANE PROTEIN YEAL"/>
    <property type="match status" value="1"/>
</dbReference>
<feature type="transmembrane region" description="Helical" evidence="5">
    <location>
        <begin position="6"/>
        <end position="37"/>
    </location>
</feature>
<keyword evidence="4 5" id="KW-0472">Membrane</keyword>
<evidence type="ECO:0000256" key="3">
    <source>
        <dbReference type="ARBA" id="ARBA00022989"/>
    </source>
</evidence>
<keyword evidence="1 5" id="KW-1003">Cell membrane</keyword>